<accession>A0ABT4ZI10</accession>
<gene>
    <name evidence="2" type="ORF">PAF17_15995</name>
</gene>
<keyword evidence="3" id="KW-1185">Reference proteome</keyword>
<dbReference type="RefSeq" id="WP_271890110.1">
    <property type="nucleotide sequence ID" value="NZ_JAQBIE010000024.1"/>
</dbReference>
<dbReference type="Proteomes" id="UP001165641">
    <property type="component" value="Unassembled WGS sequence"/>
</dbReference>
<proteinExistence type="predicted"/>
<evidence type="ECO:0000313" key="3">
    <source>
        <dbReference type="Proteomes" id="UP001165641"/>
    </source>
</evidence>
<sequence>MKFAYTNMPPELRDSMPLLRESAKELLFAHNNSAIRVATSMRGGTIHRLHISEMGKIARKYPAKATEIVTGALPAVPANGVATIESTAEGTEGEFFDIAQRAENMAKAGVKAGPGQFKFHFFPWFMDPGYVANPRKVKISAKQHEYFDKLEIEVDQPISMRQRAWYVLKMENDFSGDQQKMFQEMPSTPKEAWSRSTEGTYLTPQLDLARRQGRIGNVPYMPGLPVHTFWDIGAGDGTGIWLMQQHGLASRFIRYIEDWGKGYSHYVNELRRTGFVFGQMYLPHDATQTRQLETKIGAPLDMLQDLAPDWSWQIVPRVHDFQAGIEILRNRFSEAWIDEEGCKEGIQHLSLYRKKFNTRLGQFIDEPEKQDGHSEAADAIRQWAQGFTPSLIPATGGNRRSGGRKRTRSTGMTA</sequence>
<feature type="region of interest" description="Disordered" evidence="1">
    <location>
        <begin position="389"/>
        <end position="414"/>
    </location>
</feature>
<evidence type="ECO:0000256" key="1">
    <source>
        <dbReference type="SAM" id="MobiDB-lite"/>
    </source>
</evidence>
<reference evidence="2" key="1">
    <citation type="submission" date="2022-12" db="EMBL/GenBank/DDBJ databases">
        <title>Paracoccus onchidii sp. nov., isolated from a marine invertebrate from the South China Sea.</title>
        <authorList>
            <person name="Xu S."/>
            <person name="Liu Z."/>
            <person name="Xu Y."/>
        </authorList>
    </citation>
    <scope>NUCLEOTIDE SEQUENCE</scope>
    <source>
        <strain evidence="2">Z330</strain>
    </source>
</reference>
<name>A0ABT4ZI10_9RHOB</name>
<dbReference type="Gene3D" id="3.40.50.300">
    <property type="entry name" value="P-loop containing nucleotide triphosphate hydrolases"/>
    <property type="match status" value="1"/>
</dbReference>
<evidence type="ECO:0008006" key="4">
    <source>
        <dbReference type="Google" id="ProtNLM"/>
    </source>
</evidence>
<comment type="caution">
    <text evidence="2">The sequence shown here is derived from an EMBL/GenBank/DDBJ whole genome shotgun (WGS) entry which is preliminary data.</text>
</comment>
<dbReference type="EMBL" id="JAQBIE010000024">
    <property type="protein sequence ID" value="MDB6178994.1"/>
    <property type="molecule type" value="Genomic_DNA"/>
</dbReference>
<protein>
    <recommendedName>
        <fullName evidence="4">Terminase</fullName>
    </recommendedName>
</protein>
<organism evidence="2 3">
    <name type="scientific">Paracoccus onchidii</name>
    <dbReference type="NCBI Taxonomy" id="3017813"/>
    <lineage>
        <taxon>Bacteria</taxon>
        <taxon>Pseudomonadati</taxon>
        <taxon>Pseudomonadota</taxon>
        <taxon>Alphaproteobacteria</taxon>
        <taxon>Rhodobacterales</taxon>
        <taxon>Paracoccaceae</taxon>
        <taxon>Paracoccus</taxon>
    </lineage>
</organism>
<evidence type="ECO:0000313" key="2">
    <source>
        <dbReference type="EMBL" id="MDB6178994.1"/>
    </source>
</evidence>
<dbReference type="InterPro" id="IPR027417">
    <property type="entry name" value="P-loop_NTPase"/>
</dbReference>